<dbReference type="Pfam" id="PF13182">
    <property type="entry name" value="DUF4007"/>
    <property type="match status" value="1"/>
</dbReference>
<feature type="domain" description="DUF4007" evidence="1">
    <location>
        <begin position="28"/>
        <end position="264"/>
    </location>
</feature>
<dbReference type="RefSeq" id="WP_207669488.1">
    <property type="nucleotide sequence ID" value="NZ_BHYK01000020.1"/>
</dbReference>
<dbReference type="InterPro" id="IPR025248">
    <property type="entry name" value="DUF4007"/>
</dbReference>
<sequence length="272" mass="31303">MHSKQKFKFEIPYCIKLISEIDNGSENKDELKNNTGAGENRVIAFIDWLKYINAITIENQKISLTKLGKTYLKITEAEDYVEPLMLYHLLRNPNLEKNDGNFYFSELVNDILNRVMSDYSNTITNQEIKQEMLKIDLNEEYKECITAAISTIADAETGFGKIGILEVIESKGKDIYFEVHSYWVEPLIAAYIIYDMWKEGQTAIGIDKIVNEKYNLGRMFLMDEEAVRETLEEIQSKKLITIESIAGLNQIRINPSISKEDILDMIIKEACG</sequence>
<accession>A0A401UQ64</accession>
<organism evidence="2 3">
    <name type="scientific">Clostridium tagluense</name>
    <dbReference type="NCBI Taxonomy" id="360422"/>
    <lineage>
        <taxon>Bacteria</taxon>
        <taxon>Bacillati</taxon>
        <taxon>Bacillota</taxon>
        <taxon>Clostridia</taxon>
        <taxon>Eubacteriales</taxon>
        <taxon>Clostridiaceae</taxon>
        <taxon>Clostridium</taxon>
    </lineage>
</organism>
<protein>
    <recommendedName>
        <fullName evidence="1">DUF4007 domain-containing protein</fullName>
    </recommendedName>
</protein>
<proteinExistence type="predicted"/>
<evidence type="ECO:0000313" key="3">
    <source>
        <dbReference type="Proteomes" id="UP000287872"/>
    </source>
</evidence>
<reference evidence="2 3" key="1">
    <citation type="submission" date="2018-11" db="EMBL/GenBank/DDBJ databases">
        <title>Genome sequencing and assembly of Clostridium tagluense strain A121.</title>
        <authorList>
            <person name="Murakami T."/>
            <person name="Segawa T."/>
            <person name="Shcherbakova V.A."/>
            <person name="Mori H."/>
            <person name="Yoshimura Y."/>
        </authorList>
    </citation>
    <scope>NUCLEOTIDE SEQUENCE [LARGE SCALE GENOMIC DNA]</scope>
    <source>
        <strain evidence="2 3">A121</strain>
    </source>
</reference>
<evidence type="ECO:0000259" key="1">
    <source>
        <dbReference type="Pfam" id="PF13182"/>
    </source>
</evidence>
<gene>
    <name evidence="2" type="ORF">Ctaglu_32830</name>
</gene>
<comment type="caution">
    <text evidence="2">The sequence shown here is derived from an EMBL/GenBank/DDBJ whole genome shotgun (WGS) entry which is preliminary data.</text>
</comment>
<dbReference type="EMBL" id="BHYK01000020">
    <property type="protein sequence ID" value="GCD11660.1"/>
    <property type="molecule type" value="Genomic_DNA"/>
</dbReference>
<evidence type="ECO:0000313" key="2">
    <source>
        <dbReference type="EMBL" id="GCD11660.1"/>
    </source>
</evidence>
<dbReference type="Proteomes" id="UP000287872">
    <property type="component" value="Unassembled WGS sequence"/>
</dbReference>
<dbReference type="AlphaFoldDB" id="A0A401UQ64"/>
<keyword evidence="3" id="KW-1185">Reference proteome</keyword>
<name>A0A401UQ64_9CLOT</name>